<evidence type="ECO:0000256" key="1">
    <source>
        <dbReference type="SAM" id="MobiDB-lite"/>
    </source>
</evidence>
<dbReference type="EMBL" id="OE839881">
    <property type="protein sequence ID" value="CAD7588845.1"/>
    <property type="molecule type" value="Genomic_DNA"/>
</dbReference>
<proteinExistence type="predicted"/>
<organism evidence="3">
    <name type="scientific">Timema genevievae</name>
    <name type="common">Walking stick</name>
    <dbReference type="NCBI Taxonomy" id="629358"/>
    <lineage>
        <taxon>Eukaryota</taxon>
        <taxon>Metazoa</taxon>
        <taxon>Ecdysozoa</taxon>
        <taxon>Arthropoda</taxon>
        <taxon>Hexapoda</taxon>
        <taxon>Insecta</taxon>
        <taxon>Pterygota</taxon>
        <taxon>Neoptera</taxon>
        <taxon>Polyneoptera</taxon>
        <taxon>Phasmatodea</taxon>
        <taxon>Timematodea</taxon>
        <taxon>Timematoidea</taxon>
        <taxon>Timematidae</taxon>
        <taxon>Timema</taxon>
    </lineage>
</organism>
<gene>
    <name evidence="3" type="ORF">TGEB3V08_LOCUS2865</name>
</gene>
<feature type="region of interest" description="Disordered" evidence="1">
    <location>
        <begin position="291"/>
        <end position="310"/>
    </location>
</feature>
<dbReference type="SUPFAM" id="SSF55729">
    <property type="entry name" value="Acyl-CoA N-acyltransferases (Nat)"/>
    <property type="match status" value="1"/>
</dbReference>
<dbReference type="PROSITE" id="PS51186">
    <property type="entry name" value="GNAT"/>
    <property type="match status" value="1"/>
</dbReference>
<dbReference type="PANTHER" id="PTHR20905">
    <property type="entry name" value="N-ACETYLTRANSFERASE-RELATED"/>
    <property type="match status" value="1"/>
</dbReference>
<dbReference type="GO" id="GO:0008080">
    <property type="term" value="F:N-acetyltransferase activity"/>
    <property type="evidence" value="ECO:0007669"/>
    <property type="project" value="TreeGrafter"/>
</dbReference>
<dbReference type="InterPro" id="IPR000182">
    <property type="entry name" value="GNAT_dom"/>
</dbReference>
<dbReference type="Pfam" id="PF00583">
    <property type="entry name" value="Acetyltransf_1"/>
    <property type="match status" value="1"/>
</dbReference>
<dbReference type="InterPro" id="IPR016181">
    <property type="entry name" value="Acyl_CoA_acyltransferase"/>
</dbReference>
<feature type="domain" description="N-acetyltransferase" evidence="2">
    <location>
        <begin position="92"/>
        <end position="243"/>
    </location>
</feature>
<protein>
    <recommendedName>
        <fullName evidence="2">N-acetyltransferase domain-containing protein</fullName>
    </recommendedName>
</protein>
<sequence>MEESPKYWERPASAPVPTVWRHCEGRRQTPEGNTLRFRIQDVPEDRREDLLDFMIKYFTPDEPTMKKLKLYEDAGILEFLRGLYGEFLTQNLSLVAFLEEDEGELNKNVRPRIVGANLLAVAYKNEKFELPENMSETVKKATRFWLDYIPKKFDSFEYYDVDHYLSAYGLCVLREFRGQGLGLEILKARFDLAKAVGLEVTVTSFTNISSQILAARVGFEEHAEIVYEEYEDEDGVVLFTDMETRSLKIMGKRCHAAPITNALYRAEVSALLVAGRTNQSRFNCRLSQHNVSRPAQGDVGNHPSSSRLREPRQTRPVYIAVILTSLPALHIRRREVPVPTSLTTHASLTSLPALHISRREVPSTGTLL</sequence>
<dbReference type="AlphaFoldDB" id="A0A7R9JSW2"/>
<evidence type="ECO:0000259" key="2">
    <source>
        <dbReference type="PROSITE" id="PS51186"/>
    </source>
</evidence>
<reference evidence="3" key="1">
    <citation type="submission" date="2020-11" db="EMBL/GenBank/DDBJ databases">
        <authorList>
            <person name="Tran Van P."/>
        </authorList>
    </citation>
    <scope>NUCLEOTIDE SEQUENCE</scope>
</reference>
<evidence type="ECO:0000313" key="3">
    <source>
        <dbReference type="EMBL" id="CAD7588845.1"/>
    </source>
</evidence>
<name>A0A7R9JSW2_TIMGE</name>
<dbReference type="Gene3D" id="3.40.630.30">
    <property type="match status" value="1"/>
</dbReference>
<accession>A0A7R9JSW2</accession>
<dbReference type="CDD" id="cd04301">
    <property type="entry name" value="NAT_SF"/>
    <property type="match status" value="1"/>
</dbReference>
<dbReference type="PANTHER" id="PTHR20905:SF32">
    <property type="entry name" value="ARYLALKYLAMINE N-ACETYLTRANSFERASE-LIKE 7, ISOFORM A"/>
    <property type="match status" value="1"/>
</dbReference>